<organism evidence="1">
    <name type="scientific">Cupriavidus taiwanensis</name>
    <dbReference type="NCBI Taxonomy" id="164546"/>
    <lineage>
        <taxon>Bacteria</taxon>
        <taxon>Pseudomonadati</taxon>
        <taxon>Pseudomonadota</taxon>
        <taxon>Betaproteobacteria</taxon>
        <taxon>Burkholderiales</taxon>
        <taxon>Burkholderiaceae</taxon>
        <taxon>Cupriavidus</taxon>
    </lineage>
</organism>
<evidence type="ECO:0000313" key="1">
    <source>
        <dbReference type="EMBL" id="SOZ51832.1"/>
    </source>
</evidence>
<reference evidence="1" key="1">
    <citation type="submission" date="2018-01" db="EMBL/GenBank/DDBJ databases">
        <authorList>
            <person name="Clerissi C."/>
        </authorList>
    </citation>
    <scope>NUCLEOTIDE SEQUENCE</scope>
    <source>
        <strain evidence="1">Cupriavidus taiwanensis STM 8556</strain>
    </source>
</reference>
<dbReference type="Proteomes" id="UP000256952">
    <property type="component" value="Chromosome CBM2613_a"/>
</dbReference>
<gene>
    <name evidence="1" type="ORF">CBM2613_A110055</name>
</gene>
<dbReference type="AlphaFoldDB" id="A0A375DWD3"/>
<comment type="caution">
    <text evidence="1">The sequence shown here is derived from an EMBL/GenBank/DDBJ whole genome shotgun (WGS) entry which is preliminary data.</text>
</comment>
<protein>
    <submittedName>
        <fullName evidence="1">Uncharacterized protein</fullName>
    </submittedName>
</protein>
<accession>A0A375DWD3</accession>
<proteinExistence type="predicted"/>
<sequence>MAFPSAPFSYARVRAGSRGTQHRRHASGPSRYNVAHVRTPLCTPPPAFRIFRRGWHRPPR</sequence>
<name>A0A375DWD3_9BURK</name>
<dbReference type="EMBL" id="OFTH01000003">
    <property type="protein sequence ID" value="SOZ51832.1"/>
    <property type="molecule type" value="Genomic_DNA"/>
</dbReference>